<dbReference type="Proteomes" id="UP000320776">
    <property type="component" value="Chromosome"/>
</dbReference>
<reference evidence="2 3" key="1">
    <citation type="submission" date="2019-02" db="EMBL/GenBank/DDBJ databases">
        <title>Closed genome of Sporomusa termitida DSM 4440.</title>
        <authorList>
            <person name="Poehlein A."/>
            <person name="Daniel R."/>
        </authorList>
    </citation>
    <scope>NUCLEOTIDE SEQUENCE [LARGE SCALE GENOMIC DNA]</scope>
    <source>
        <strain evidence="2 3">DSM 4440</strain>
    </source>
</reference>
<dbReference type="AlphaFoldDB" id="A0A517DNA6"/>
<evidence type="ECO:0000256" key="1">
    <source>
        <dbReference type="ARBA" id="ARBA00006987"/>
    </source>
</evidence>
<sequence length="338" mass="36556">MRKRVLVLLAVASLMISIIIGGCSEVEKVAIPVQKYPERPINVIVAASAGGGMDLTARSLEKFAIKHLGQPLVIINKPGGSGTIGWNELAGSNSDGYTVGIVAIDIVLSSLYDSSKYYYLGALGPIAQVTSVPLLLAVQADQPWHTLNDLVKYSKDHSAQLKFGNVGVGSFPHILIEMLNREAGINIEQVPFSGGGETVPALLGGHVQLILVNPVSIKEHVKNGTVRILAVTGEPRITDPVFSHVPTFKEQGFDITINNWHGIAVPKETPVAIKNRLAEGLKAIINDPEFKANMERVGNQVEYLGPQESTDRWIADKQKLEKALQESGILEQIKAQKR</sequence>
<dbReference type="PANTHER" id="PTHR42928">
    <property type="entry name" value="TRICARBOXYLATE-BINDING PROTEIN"/>
    <property type="match status" value="1"/>
</dbReference>
<name>A0A517DNA6_9FIRM</name>
<evidence type="ECO:0000313" key="3">
    <source>
        <dbReference type="Proteomes" id="UP000320776"/>
    </source>
</evidence>
<protein>
    <submittedName>
        <fullName evidence="2">Tripartite tricarboxylate transporter family receptor</fullName>
    </submittedName>
</protein>
<dbReference type="InterPro" id="IPR042100">
    <property type="entry name" value="Bug_dom1"/>
</dbReference>
<dbReference type="KEGG" id="sted:SPTER_00940"/>
<keyword evidence="2" id="KW-0675">Receptor</keyword>
<dbReference type="EMBL" id="CP036259">
    <property type="protein sequence ID" value="QDR78845.1"/>
    <property type="molecule type" value="Genomic_DNA"/>
</dbReference>
<accession>A0A517DNA6</accession>
<dbReference type="SUPFAM" id="SSF53850">
    <property type="entry name" value="Periplasmic binding protein-like II"/>
    <property type="match status" value="1"/>
</dbReference>
<dbReference type="PANTHER" id="PTHR42928:SF5">
    <property type="entry name" value="BLR1237 PROTEIN"/>
    <property type="match status" value="1"/>
</dbReference>
<dbReference type="CDD" id="cd07012">
    <property type="entry name" value="PBP2_Bug_TTT"/>
    <property type="match status" value="1"/>
</dbReference>
<evidence type="ECO:0000313" key="2">
    <source>
        <dbReference type="EMBL" id="QDR78845.1"/>
    </source>
</evidence>
<dbReference type="PIRSF" id="PIRSF017082">
    <property type="entry name" value="YflP"/>
    <property type="match status" value="1"/>
</dbReference>
<comment type="similarity">
    <text evidence="1">Belongs to the UPF0065 (bug) family.</text>
</comment>
<gene>
    <name evidence="2" type="ORF">SPTER_00940</name>
</gene>
<dbReference type="PROSITE" id="PS51257">
    <property type="entry name" value="PROKAR_LIPOPROTEIN"/>
    <property type="match status" value="1"/>
</dbReference>
<proteinExistence type="inferred from homology"/>
<keyword evidence="3" id="KW-1185">Reference proteome</keyword>
<dbReference type="InterPro" id="IPR005064">
    <property type="entry name" value="BUG"/>
</dbReference>
<dbReference type="Pfam" id="PF03401">
    <property type="entry name" value="TctC"/>
    <property type="match status" value="1"/>
</dbReference>
<dbReference type="Gene3D" id="3.40.190.150">
    <property type="entry name" value="Bordetella uptake gene, domain 1"/>
    <property type="match status" value="1"/>
</dbReference>
<organism evidence="2 3">
    <name type="scientific">Sporomusa termitida</name>
    <dbReference type="NCBI Taxonomy" id="2377"/>
    <lineage>
        <taxon>Bacteria</taxon>
        <taxon>Bacillati</taxon>
        <taxon>Bacillota</taxon>
        <taxon>Negativicutes</taxon>
        <taxon>Selenomonadales</taxon>
        <taxon>Sporomusaceae</taxon>
        <taxon>Sporomusa</taxon>
    </lineage>
</organism>
<dbReference type="Gene3D" id="3.40.190.10">
    <property type="entry name" value="Periplasmic binding protein-like II"/>
    <property type="match status" value="1"/>
</dbReference>